<gene>
    <name evidence="8" type="ORF">ACFS6H_03140</name>
</gene>
<feature type="domain" description="RagB/SusD" evidence="6">
    <location>
        <begin position="396"/>
        <end position="597"/>
    </location>
</feature>
<keyword evidence="9" id="KW-1185">Reference proteome</keyword>
<dbReference type="InterPro" id="IPR011990">
    <property type="entry name" value="TPR-like_helical_dom_sf"/>
</dbReference>
<evidence type="ECO:0000313" key="9">
    <source>
        <dbReference type="Proteomes" id="UP001597511"/>
    </source>
</evidence>
<evidence type="ECO:0000259" key="6">
    <source>
        <dbReference type="Pfam" id="PF07980"/>
    </source>
</evidence>
<name>A0ABW6A078_9BACT</name>
<accession>A0ABW6A078</accession>
<dbReference type="Pfam" id="PF07980">
    <property type="entry name" value="SusD_RagB"/>
    <property type="match status" value="1"/>
</dbReference>
<dbReference type="RefSeq" id="WP_386095130.1">
    <property type="nucleotide sequence ID" value="NZ_JBHUOZ010000001.1"/>
</dbReference>
<evidence type="ECO:0000256" key="5">
    <source>
        <dbReference type="ARBA" id="ARBA00023237"/>
    </source>
</evidence>
<dbReference type="PROSITE" id="PS51257">
    <property type="entry name" value="PROKAR_LIPOPROTEIN"/>
    <property type="match status" value="1"/>
</dbReference>
<evidence type="ECO:0000256" key="4">
    <source>
        <dbReference type="ARBA" id="ARBA00023136"/>
    </source>
</evidence>
<sequence length="600" mass="66987">MIKQSYKNKLLTTVTTVILLTGLAGCKKYLSIDPVSSFGPDYVYGSVSNAESAVLGAYACLGGDQGYGIRLSMYYTYDNDEMMGQEGAADNERRDIAHYNTQPSNTQLANPFNQLYRGIERANQSIYFIPQMSLYSSGTANEQSRLKGLYAEALVLRAQFYFELIRNWGDLPAHFLPSSVDKDLFKTQTDRDTIYNRILNDLAEASALLPWRKSAGYSNERITQGAARALRARIALFRGGYSLRSETSSYGPVMARPADYKNYYQIAKDECAIIMQQSSEHNLNPSFQSVFKDALNKYLEEPNGEVLWEVGMAGGSTNFGDSKLGYYNGPRYTGTASQGNSALTVLPTYFYLFDSTDTRRDVTCTYYNINASLQLVARVMSDMVDGKFRRDWNPITTSAAQYFGVNWPVIRFSDVLLMFAEAENELNSSPTPAAIAAFEKVRTRGYGGDASKIGTTPATYTAFFEAIMKERSLEFGGEGIRKYDLIRWNKLGEKLNLVKTQLAAIVANQAPYDQLPKNMYYLPNQSMSTGMVWGNSFYKPTPATAPTGYSTLAWLGGSGITNKIIGSFARSFEPNMRELFPFPQAAIDANPNLRQNRYKP</sequence>
<dbReference type="InterPro" id="IPR033985">
    <property type="entry name" value="SusD-like_N"/>
</dbReference>
<dbReference type="EMBL" id="JBHUOZ010000001">
    <property type="protein sequence ID" value="MFD2918690.1"/>
    <property type="molecule type" value="Genomic_DNA"/>
</dbReference>
<keyword evidence="4" id="KW-0472">Membrane</keyword>
<evidence type="ECO:0000259" key="7">
    <source>
        <dbReference type="Pfam" id="PF14322"/>
    </source>
</evidence>
<proteinExistence type="inferred from homology"/>
<comment type="caution">
    <text evidence="8">The sequence shown here is derived from an EMBL/GenBank/DDBJ whole genome shotgun (WGS) entry which is preliminary data.</text>
</comment>
<keyword evidence="5" id="KW-0998">Cell outer membrane</keyword>
<dbReference type="Gene3D" id="1.25.40.390">
    <property type="match status" value="1"/>
</dbReference>
<comment type="similarity">
    <text evidence="2">Belongs to the SusD family.</text>
</comment>
<dbReference type="Pfam" id="PF14322">
    <property type="entry name" value="SusD-like_3"/>
    <property type="match status" value="1"/>
</dbReference>
<evidence type="ECO:0000256" key="1">
    <source>
        <dbReference type="ARBA" id="ARBA00004442"/>
    </source>
</evidence>
<reference evidence="9" key="1">
    <citation type="journal article" date="2019" name="Int. J. Syst. Evol. Microbiol.">
        <title>The Global Catalogue of Microorganisms (GCM) 10K type strain sequencing project: providing services to taxonomists for standard genome sequencing and annotation.</title>
        <authorList>
            <consortium name="The Broad Institute Genomics Platform"/>
            <consortium name="The Broad Institute Genome Sequencing Center for Infectious Disease"/>
            <person name="Wu L."/>
            <person name="Ma J."/>
        </authorList>
    </citation>
    <scope>NUCLEOTIDE SEQUENCE [LARGE SCALE GENOMIC DNA]</scope>
    <source>
        <strain evidence="9">KCTC 23299</strain>
    </source>
</reference>
<evidence type="ECO:0000313" key="8">
    <source>
        <dbReference type="EMBL" id="MFD2918690.1"/>
    </source>
</evidence>
<comment type="subcellular location">
    <subcellularLocation>
        <location evidence="1">Cell outer membrane</location>
    </subcellularLocation>
</comment>
<dbReference type="Proteomes" id="UP001597511">
    <property type="component" value="Unassembled WGS sequence"/>
</dbReference>
<protein>
    <submittedName>
        <fullName evidence="8">RagB/SusD family nutrient uptake outer membrane protein</fullName>
    </submittedName>
</protein>
<organism evidence="8 9">
    <name type="scientific">Terrimonas rubra</name>
    <dbReference type="NCBI Taxonomy" id="1035890"/>
    <lineage>
        <taxon>Bacteria</taxon>
        <taxon>Pseudomonadati</taxon>
        <taxon>Bacteroidota</taxon>
        <taxon>Chitinophagia</taxon>
        <taxon>Chitinophagales</taxon>
        <taxon>Chitinophagaceae</taxon>
        <taxon>Terrimonas</taxon>
    </lineage>
</organism>
<keyword evidence="3" id="KW-0732">Signal</keyword>
<evidence type="ECO:0000256" key="3">
    <source>
        <dbReference type="ARBA" id="ARBA00022729"/>
    </source>
</evidence>
<feature type="domain" description="SusD-like N-terminal" evidence="7">
    <location>
        <begin position="97"/>
        <end position="236"/>
    </location>
</feature>
<dbReference type="SUPFAM" id="SSF48452">
    <property type="entry name" value="TPR-like"/>
    <property type="match status" value="1"/>
</dbReference>
<dbReference type="InterPro" id="IPR012944">
    <property type="entry name" value="SusD_RagB_dom"/>
</dbReference>
<evidence type="ECO:0000256" key="2">
    <source>
        <dbReference type="ARBA" id="ARBA00006275"/>
    </source>
</evidence>